<evidence type="ECO:0000256" key="1">
    <source>
        <dbReference type="SAM" id="MobiDB-lite"/>
    </source>
</evidence>
<dbReference type="AlphaFoldDB" id="A0A183D6E5"/>
<feature type="compositionally biased region" description="Basic and acidic residues" evidence="1">
    <location>
        <begin position="1"/>
        <end position="13"/>
    </location>
</feature>
<dbReference type="WBParaSite" id="GPUH_0000429301-mRNA-1">
    <property type="protein sequence ID" value="GPUH_0000429301-mRNA-1"/>
    <property type="gene ID" value="GPUH_0000429301"/>
</dbReference>
<protein>
    <submittedName>
        <fullName evidence="2">BLVR domain-containing protein</fullName>
    </submittedName>
</protein>
<feature type="compositionally biased region" description="Basic residues" evidence="1">
    <location>
        <begin position="104"/>
        <end position="118"/>
    </location>
</feature>
<accession>A0A183D6E5</accession>
<reference evidence="2" key="1">
    <citation type="submission" date="2016-06" db="UniProtKB">
        <authorList>
            <consortium name="WormBaseParasite"/>
        </authorList>
    </citation>
    <scope>IDENTIFICATION</scope>
</reference>
<feature type="compositionally biased region" description="Pro residues" evidence="1">
    <location>
        <begin position="66"/>
        <end position="76"/>
    </location>
</feature>
<sequence length="118" mass="12477">LPDRLAQGLEKDGASNSAIDLSSFSTPTAPPGHSTQKVANKQSKIIAEELPCGLETPPGLRGLELAPPPGFGPPPGFDISRQDTRNSEAQESFVVDSGAESVKNKKAQRNGMPRKTKK</sequence>
<feature type="region of interest" description="Disordered" evidence="1">
    <location>
        <begin position="1"/>
        <end position="118"/>
    </location>
</feature>
<name>A0A183D6E5_9BILA</name>
<feature type="compositionally biased region" description="Polar residues" evidence="1">
    <location>
        <begin position="14"/>
        <end position="43"/>
    </location>
</feature>
<evidence type="ECO:0000313" key="2">
    <source>
        <dbReference type="WBParaSite" id="GPUH_0000429301-mRNA-1"/>
    </source>
</evidence>
<organism evidence="2">
    <name type="scientific">Gongylonema pulchrum</name>
    <dbReference type="NCBI Taxonomy" id="637853"/>
    <lineage>
        <taxon>Eukaryota</taxon>
        <taxon>Metazoa</taxon>
        <taxon>Ecdysozoa</taxon>
        <taxon>Nematoda</taxon>
        <taxon>Chromadorea</taxon>
        <taxon>Rhabditida</taxon>
        <taxon>Spirurina</taxon>
        <taxon>Spiruromorpha</taxon>
        <taxon>Spiruroidea</taxon>
        <taxon>Gongylonematidae</taxon>
        <taxon>Gongylonema</taxon>
    </lineage>
</organism>
<proteinExistence type="predicted"/>